<dbReference type="PROSITE" id="PS50977">
    <property type="entry name" value="HTH_TETR_2"/>
    <property type="match status" value="1"/>
</dbReference>
<dbReference type="Pfam" id="PF17924">
    <property type="entry name" value="TetR_C_19"/>
    <property type="match status" value="1"/>
</dbReference>
<keyword evidence="7" id="KW-1185">Reference proteome</keyword>
<name>A0ABW4BNR9_9LACO</name>
<dbReference type="Pfam" id="PF00440">
    <property type="entry name" value="TetR_N"/>
    <property type="match status" value="1"/>
</dbReference>
<evidence type="ECO:0000256" key="3">
    <source>
        <dbReference type="ARBA" id="ARBA00023163"/>
    </source>
</evidence>
<dbReference type="RefSeq" id="WP_125647359.1">
    <property type="nucleotide sequence ID" value="NZ_JBHTOH010000038.1"/>
</dbReference>
<sequence length="216" mass="25225">MPSSTFFGLPEAKQAKIIAAAREAFTRVPASQVTVADVVQLAQIPRGSFYQYFKDKDDLYFYLISTFKQHFQKRFVEILDQLHGDLFAALKAMFHQEIFTFVNGPDKKLLRNLFMDLDYRNYQRLSPMHVRPHHHFSQWTEEIKAHTDLSLLNVDEEQFDLLIHILLGFLGHSTARYFMLQNQELPVTSDDFDEQFDLVLSWFENGVLNSTRGNQA</sequence>
<comment type="caution">
    <text evidence="6">The sequence shown here is derived from an EMBL/GenBank/DDBJ whole genome shotgun (WGS) entry which is preliminary data.</text>
</comment>
<dbReference type="EMBL" id="JBHTOH010000038">
    <property type="protein sequence ID" value="MFD1411308.1"/>
    <property type="molecule type" value="Genomic_DNA"/>
</dbReference>
<evidence type="ECO:0000313" key="7">
    <source>
        <dbReference type="Proteomes" id="UP001597191"/>
    </source>
</evidence>
<reference evidence="7" key="1">
    <citation type="journal article" date="2019" name="Int. J. Syst. Evol. Microbiol.">
        <title>The Global Catalogue of Microorganisms (GCM) 10K type strain sequencing project: providing services to taxonomists for standard genome sequencing and annotation.</title>
        <authorList>
            <consortium name="The Broad Institute Genomics Platform"/>
            <consortium name="The Broad Institute Genome Sequencing Center for Infectious Disease"/>
            <person name="Wu L."/>
            <person name="Ma J."/>
        </authorList>
    </citation>
    <scope>NUCLEOTIDE SEQUENCE [LARGE SCALE GENOMIC DNA]</scope>
    <source>
        <strain evidence="7">CCM 8937</strain>
    </source>
</reference>
<keyword evidence="3" id="KW-0804">Transcription</keyword>
<dbReference type="PANTHER" id="PTHR30055:SF234">
    <property type="entry name" value="HTH-TYPE TRANSCRIPTIONAL REGULATOR BETI"/>
    <property type="match status" value="1"/>
</dbReference>
<dbReference type="Gene3D" id="1.10.357.10">
    <property type="entry name" value="Tetracycline Repressor, domain 2"/>
    <property type="match status" value="1"/>
</dbReference>
<dbReference type="SUPFAM" id="SSF46689">
    <property type="entry name" value="Homeodomain-like"/>
    <property type="match status" value="1"/>
</dbReference>
<evidence type="ECO:0000259" key="5">
    <source>
        <dbReference type="PROSITE" id="PS50977"/>
    </source>
</evidence>
<dbReference type="InterPro" id="IPR009057">
    <property type="entry name" value="Homeodomain-like_sf"/>
</dbReference>
<proteinExistence type="predicted"/>
<evidence type="ECO:0000256" key="4">
    <source>
        <dbReference type="PROSITE-ProRule" id="PRU00335"/>
    </source>
</evidence>
<organism evidence="6 7">
    <name type="scientific">Lapidilactobacillus gannanensis</name>
    <dbReference type="NCBI Taxonomy" id="2486002"/>
    <lineage>
        <taxon>Bacteria</taxon>
        <taxon>Bacillati</taxon>
        <taxon>Bacillota</taxon>
        <taxon>Bacilli</taxon>
        <taxon>Lactobacillales</taxon>
        <taxon>Lactobacillaceae</taxon>
        <taxon>Lapidilactobacillus</taxon>
    </lineage>
</organism>
<dbReference type="Proteomes" id="UP001597191">
    <property type="component" value="Unassembled WGS sequence"/>
</dbReference>
<keyword evidence="1" id="KW-0805">Transcription regulation</keyword>
<evidence type="ECO:0000313" key="6">
    <source>
        <dbReference type="EMBL" id="MFD1411308.1"/>
    </source>
</evidence>
<gene>
    <name evidence="6" type="ORF">ACFQ4R_06810</name>
</gene>
<protein>
    <submittedName>
        <fullName evidence="6">TetR family transcriptional regulator</fullName>
    </submittedName>
</protein>
<dbReference type="PANTHER" id="PTHR30055">
    <property type="entry name" value="HTH-TYPE TRANSCRIPTIONAL REGULATOR RUTR"/>
    <property type="match status" value="1"/>
</dbReference>
<dbReference type="InterPro" id="IPR001647">
    <property type="entry name" value="HTH_TetR"/>
</dbReference>
<evidence type="ECO:0000256" key="1">
    <source>
        <dbReference type="ARBA" id="ARBA00023015"/>
    </source>
</evidence>
<accession>A0ABW4BNR9</accession>
<evidence type="ECO:0000256" key="2">
    <source>
        <dbReference type="ARBA" id="ARBA00023125"/>
    </source>
</evidence>
<feature type="DNA-binding region" description="H-T-H motif" evidence="4">
    <location>
        <begin position="34"/>
        <end position="53"/>
    </location>
</feature>
<keyword evidence="2 4" id="KW-0238">DNA-binding</keyword>
<feature type="domain" description="HTH tetR-type" evidence="5">
    <location>
        <begin position="11"/>
        <end position="71"/>
    </location>
</feature>
<dbReference type="InterPro" id="IPR050109">
    <property type="entry name" value="HTH-type_TetR-like_transc_reg"/>
</dbReference>